<reference evidence="3 4" key="1">
    <citation type="journal article" date="2019" name="Nat. Med.">
        <title>A library of human gut bacterial isolates paired with longitudinal multiomics data enables mechanistic microbiome research.</title>
        <authorList>
            <person name="Poyet M."/>
            <person name="Groussin M."/>
            <person name="Gibbons S.M."/>
            <person name="Avila-Pacheco J."/>
            <person name="Jiang X."/>
            <person name="Kearney S.M."/>
            <person name="Perrotta A.R."/>
            <person name="Berdy B."/>
            <person name="Zhao S."/>
            <person name="Lieberman T.D."/>
            <person name="Swanson P.K."/>
            <person name="Smith M."/>
            <person name="Roesemann S."/>
            <person name="Alexander J.E."/>
            <person name="Rich S.A."/>
            <person name="Livny J."/>
            <person name="Vlamakis H."/>
            <person name="Clish C."/>
            <person name="Bullock K."/>
            <person name="Deik A."/>
            <person name="Scott J."/>
            <person name="Pierce K.A."/>
            <person name="Xavier R.J."/>
            <person name="Alm E.J."/>
        </authorList>
    </citation>
    <scope>NUCLEOTIDE SEQUENCE [LARGE SCALE GENOMIC DNA]</scope>
    <source>
        <strain evidence="1 3">BIOML-A4</strain>
        <strain evidence="2 4">BIOML-A5</strain>
    </source>
</reference>
<name>A0A6N7S7Z6_9FIRM</name>
<dbReference type="AlphaFoldDB" id="A0A6N7S7Z6"/>
<sequence>MTNPIIWVTLLCLFGSVIYKKWVSEKALRKLYALKMKQDTDNFLKMIDSPYCKFNFSKVSLQMMKLNYFMDLQDHPQVQKTYEQFASLKMNADEKIALYSRMFGYALQFSNRALAEACRDQLTPLLNGKKGGKAELIRGEVEQLDRIYIQKDTSLIQELIEALPECENDEIKSLIAFRIAKLYHYLNEPQQVEIYLNRAMRYTNNDKNRKSLMAMISDPSELD</sequence>
<evidence type="ECO:0008006" key="5">
    <source>
        <dbReference type="Google" id="ProtNLM"/>
    </source>
</evidence>
<comment type="caution">
    <text evidence="1">The sequence shown here is derived from an EMBL/GenBank/DDBJ whole genome shotgun (WGS) entry which is preliminary data.</text>
</comment>
<dbReference type="Proteomes" id="UP000480929">
    <property type="component" value="Unassembled WGS sequence"/>
</dbReference>
<gene>
    <name evidence="2" type="ORF">GKD88_10270</name>
    <name evidence="1" type="ORF">GKE08_10470</name>
</gene>
<evidence type="ECO:0000313" key="4">
    <source>
        <dbReference type="Proteomes" id="UP000480929"/>
    </source>
</evidence>
<keyword evidence="4" id="KW-1185">Reference proteome</keyword>
<protein>
    <recommendedName>
        <fullName evidence="5">Tetratricopeptide repeat protein</fullName>
    </recommendedName>
</protein>
<evidence type="ECO:0000313" key="1">
    <source>
        <dbReference type="EMBL" id="MSA89750.1"/>
    </source>
</evidence>
<dbReference type="RefSeq" id="WP_154238970.1">
    <property type="nucleotide sequence ID" value="NZ_CALJPI010000064.1"/>
</dbReference>
<dbReference type="Proteomes" id="UP000433575">
    <property type="component" value="Unassembled WGS sequence"/>
</dbReference>
<proteinExistence type="predicted"/>
<evidence type="ECO:0000313" key="3">
    <source>
        <dbReference type="Proteomes" id="UP000433575"/>
    </source>
</evidence>
<dbReference type="EMBL" id="WKPI01000017">
    <property type="protein sequence ID" value="MSC33505.1"/>
    <property type="molecule type" value="Genomic_DNA"/>
</dbReference>
<organism evidence="1 3">
    <name type="scientific">Holdemania massiliensis</name>
    <dbReference type="NCBI Taxonomy" id="1468449"/>
    <lineage>
        <taxon>Bacteria</taxon>
        <taxon>Bacillati</taxon>
        <taxon>Bacillota</taxon>
        <taxon>Erysipelotrichia</taxon>
        <taxon>Erysipelotrichales</taxon>
        <taxon>Erysipelotrichaceae</taxon>
        <taxon>Holdemania</taxon>
    </lineage>
</organism>
<dbReference type="OrthoDB" id="3191381at2"/>
<accession>A0A6N7S7Z6</accession>
<evidence type="ECO:0000313" key="2">
    <source>
        <dbReference type="EMBL" id="MSC33505.1"/>
    </source>
</evidence>
<dbReference type="EMBL" id="WKPJ01000015">
    <property type="protein sequence ID" value="MSA89750.1"/>
    <property type="molecule type" value="Genomic_DNA"/>
</dbReference>